<evidence type="ECO:0000313" key="3">
    <source>
        <dbReference type="Proteomes" id="UP001310594"/>
    </source>
</evidence>
<dbReference type="EMBL" id="JAVRQU010000008">
    <property type="protein sequence ID" value="KAK5700029.1"/>
    <property type="molecule type" value="Genomic_DNA"/>
</dbReference>
<feature type="region of interest" description="Disordered" evidence="1">
    <location>
        <begin position="451"/>
        <end position="473"/>
    </location>
</feature>
<feature type="region of interest" description="Disordered" evidence="1">
    <location>
        <begin position="491"/>
        <end position="520"/>
    </location>
</feature>
<sequence>MATQAIFLADPIVFPDSELPIPTIALFPLINTTSTGKAVVGVELYREHELIILGTDKSIQLVAAQDVIWNNAAFWIGEVALHTMGTDDLNAYSRFIHDENHPDMDIWTEMLEKYMTPEHAKLFRKAGLEKRAWYQRRFKRIPPDFMTNQNKTALHDFQGAKITPNHMRRDEDEEKPGRFPIPPFKQPETIEEWMARKTNPGAGCAWKPVRGGVGFGIGYDGGVSREATEIDRETLPRLRVTLDTSREWLHGPIGGGVASSAMLGGDGGKRGGGKRDGERVYVEDLPEGRKATTCKERFEAACGAADYAGLERPRLGQEFWWTPDVSSWFLQEPAVESGGEDDEDVSDELKGSSVTEGAEQESEKSTGTTEQASHDEYLKSVGMDEHSWKSLLDAADLAASEAKSKEKLDSSSTHFKKGEHKLPLDDPHWPETLFGDVTRRPAAIDEQWRAVHGDPDQPFEVVEGDDGVGRNGARIFENPLDKLLARAQGVTSKKSDSGRITDVTDELEGLSVEERAEQDEIEGDRVFGDDVFEHAVPVKDEQAEKK</sequence>
<proteinExistence type="predicted"/>
<organism evidence="2 3">
    <name type="scientific">Elasticomyces elasticus</name>
    <dbReference type="NCBI Taxonomy" id="574655"/>
    <lineage>
        <taxon>Eukaryota</taxon>
        <taxon>Fungi</taxon>
        <taxon>Dikarya</taxon>
        <taxon>Ascomycota</taxon>
        <taxon>Pezizomycotina</taxon>
        <taxon>Dothideomycetes</taxon>
        <taxon>Dothideomycetidae</taxon>
        <taxon>Mycosphaerellales</taxon>
        <taxon>Teratosphaeriaceae</taxon>
        <taxon>Elasticomyces</taxon>
    </lineage>
</organism>
<name>A0AAN7W966_9PEZI</name>
<evidence type="ECO:0000313" key="2">
    <source>
        <dbReference type="EMBL" id="KAK5700029.1"/>
    </source>
</evidence>
<comment type="caution">
    <text evidence="2">The sequence shown here is derived from an EMBL/GenBank/DDBJ whole genome shotgun (WGS) entry which is preliminary data.</text>
</comment>
<dbReference type="AlphaFoldDB" id="A0AAN7W966"/>
<feature type="region of interest" description="Disordered" evidence="1">
    <location>
        <begin position="333"/>
        <end position="373"/>
    </location>
</feature>
<protein>
    <submittedName>
        <fullName evidence="2">Uncharacterized protein</fullName>
    </submittedName>
</protein>
<gene>
    <name evidence="2" type="ORF">LTR97_006163</name>
</gene>
<evidence type="ECO:0000256" key="1">
    <source>
        <dbReference type="SAM" id="MobiDB-lite"/>
    </source>
</evidence>
<dbReference type="Proteomes" id="UP001310594">
    <property type="component" value="Unassembled WGS sequence"/>
</dbReference>
<reference evidence="2" key="1">
    <citation type="submission" date="2023-08" db="EMBL/GenBank/DDBJ databases">
        <title>Black Yeasts Isolated from many extreme environments.</title>
        <authorList>
            <person name="Coleine C."/>
            <person name="Stajich J.E."/>
            <person name="Selbmann L."/>
        </authorList>
    </citation>
    <scope>NUCLEOTIDE SEQUENCE</scope>
    <source>
        <strain evidence="2">CCFEE 5810</strain>
    </source>
</reference>
<feature type="region of interest" description="Disordered" evidence="1">
    <location>
        <begin position="403"/>
        <end position="428"/>
    </location>
</feature>
<accession>A0AAN7W966</accession>